<sequence>MQVDDSGDIRFRGCKSESCLFVEKNFILSNAAIIFQDCEYRGMQASGDVTLKNGASMSFKGCGSLQVKGGALLVDGGLHVENGSSLEAKSCVSWRGAGVHATGGIESHGQLRFIDCWAEDTGGAFVSIGPANVTGDVLIRRTSSYNHGACSLHGGGSFDGAHIRFENLSSFAKPTFGPAAIDSQSTDRLTIKDVSFGQHVSAKGTIVETKGPLEVEGVHFTADAQHYRFVAMKGLVLKDVDCDNVESCLFEAISPN</sequence>
<proteinExistence type="predicted"/>
<evidence type="ECO:0000313" key="2">
    <source>
        <dbReference type="Proteomes" id="UP000601435"/>
    </source>
</evidence>
<gene>
    <name evidence="1" type="primary">nst1</name>
    <name evidence="1" type="ORF">SNEC2469_LOCUS12219</name>
</gene>
<evidence type="ECO:0000313" key="1">
    <source>
        <dbReference type="EMBL" id="CAE7444298.1"/>
    </source>
</evidence>
<organism evidence="1 2">
    <name type="scientific">Symbiodinium necroappetens</name>
    <dbReference type="NCBI Taxonomy" id="1628268"/>
    <lineage>
        <taxon>Eukaryota</taxon>
        <taxon>Sar</taxon>
        <taxon>Alveolata</taxon>
        <taxon>Dinophyceae</taxon>
        <taxon>Suessiales</taxon>
        <taxon>Symbiodiniaceae</taxon>
        <taxon>Symbiodinium</taxon>
    </lineage>
</organism>
<dbReference type="OrthoDB" id="429009at2759"/>
<feature type="non-terminal residue" evidence="1">
    <location>
        <position position="1"/>
    </location>
</feature>
<protein>
    <submittedName>
        <fullName evidence="1">Nst1 protein</fullName>
    </submittedName>
</protein>
<name>A0A812RIQ5_9DINO</name>
<keyword evidence="2" id="KW-1185">Reference proteome</keyword>
<accession>A0A812RIQ5</accession>
<dbReference type="EMBL" id="CAJNJA010019369">
    <property type="protein sequence ID" value="CAE7444298.1"/>
    <property type="molecule type" value="Genomic_DNA"/>
</dbReference>
<reference evidence="1" key="1">
    <citation type="submission" date="2021-02" db="EMBL/GenBank/DDBJ databases">
        <authorList>
            <person name="Dougan E. K."/>
            <person name="Rhodes N."/>
            <person name="Thang M."/>
            <person name="Chan C."/>
        </authorList>
    </citation>
    <scope>NUCLEOTIDE SEQUENCE</scope>
</reference>
<dbReference type="Proteomes" id="UP000601435">
    <property type="component" value="Unassembled WGS sequence"/>
</dbReference>
<dbReference type="AlphaFoldDB" id="A0A812RIQ5"/>
<comment type="caution">
    <text evidence="1">The sequence shown here is derived from an EMBL/GenBank/DDBJ whole genome shotgun (WGS) entry which is preliminary data.</text>
</comment>